<dbReference type="AlphaFoldDB" id="A0A8J3MA56"/>
<reference evidence="1" key="2">
    <citation type="submission" date="2020-09" db="EMBL/GenBank/DDBJ databases">
        <authorList>
            <person name="Sun Q."/>
            <person name="Kim S."/>
        </authorList>
    </citation>
    <scope>NUCLEOTIDE SEQUENCE</scope>
    <source>
        <strain evidence="1">KCTC 42650</strain>
    </source>
</reference>
<proteinExistence type="predicted"/>
<evidence type="ECO:0000313" key="1">
    <source>
        <dbReference type="EMBL" id="GHF54720.1"/>
    </source>
</evidence>
<name>A0A8J3MA56_9RHOB</name>
<comment type="caution">
    <text evidence="1">The sequence shown here is derived from an EMBL/GenBank/DDBJ whole genome shotgun (WGS) entry which is preliminary data.</text>
</comment>
<dbReference type="EMBL" id="BNCJ01000007">
    <property type="protein sequence ID" value="GHF54720.1"/>
    <property type="molecule type" value="Genomic_DNA"/>
</dbReference>
<keyword evidence="2" id="KW-1185">Reference proteome</keyword>
<evidence type="ECO:0000313" key="2">
    <source>
        <dbReference type="Proteomes" id="UP000626220"/>
    </source>
</evidence>
<gene>
    <name evidence="1" type="ORF">GCM10017056_27750</name>
</gene>
<protein>
    <submittedName>
        <fullName evidence="1">Uncharacterized protein</fullName>
    </submittedName>
</protein>
<accession>A0A8J3MA56</accession>
<organism evidence="1 2">
    <name type="scientific">Seohaeicola zhoushanensis</name>
    <dbReference type="NCBI Taxonomy" id="1569283"/>
    <lineage>
        <taxon>Bacteria</taxon>
        <taxon>Pseudomonadati</taxon>
        <taxon>Pseudomonadota</taxon>
        <taxon>Alphaproteobacteria</taxon>
        <taxon>Rhodobacterales</taxon>
        <taxon>Roseobacteraceae</taxon>
        <taxon>Seohaeicola</taxon>
    </lineage>
</organism>
<dbReference type="RefSeq" id="WP_189680691.1">
    <property type="nucleotide sequence ID" value="NZ_BNCJ01000007.1"/>
</dbReference>
<reference evidence="1" key="1">
    <citation type="journal article" date="2014" name="Int. J. Syst. Evol. Microbiol.">
        <title>Complete genome sequence of Corynebacterium casei LMG S-19264T (=DSM 44701T), isolated from a smear-ripened cheese.</title>
        <authorList>
            <consortium name="US DOE Joint Genome Institute (JGI-PGF)"/>
            <person name="Walter F."/>
            <person name="Albersmeier A."/>
            <person name="Kalinowski J."/>
            <person name="Ruckert C."/>
        </authorList>
    </citation>
    <scope>NUCLEOTIDE SEQUENCE</scope>
    <source>
        <strain evidence="1">KCTC 42650</strain>
    </source>
</reference>
<dbReference type="Proteomes" id="UP000626220">
    <property type="component" value="Unassembled WGS sequence"/>
</dbReference>
<sequence length="50" mass="5619">MKPKTRFIKSVVETAAKSEVVMPWARGTRRAEMIARRVAAATERRTSKAS</sequence>